<keyword evidence="3" id="KW-1185">Reference proteome</keyword>
<feature type="transmembrane region" description="Helical" evidence="1">
    <location>
        <begin position="35"/>
        <end position="58"/>
    </location>
</feature>
<reference evidence="2 3" key="1">
    <citation type="submission" date="2020-07" db="EMBL/GenBank/DDBJ databases">
        <title>Sequencing the genomes of 1000 actinobacteria strains.</title>
        <authorList>
            <person name="Klenk H.-P."/>
        </authorList>
    </citation>
    <scope>NUCLEOTIDE SEQUENCE [LARGE SCALE GENOMIC DNA]</scope>
    <source>
        <strain evidence="2 3">DSM 104001</strain>
    </source>
</reference>
<feature type="transmembrane region" description="Helical" evidence="1">
    <location>
        <begin position="6"/>
        <end position="28"/>
    </location>
</feature>
<feature type="transmembrane region" description="Helical" evidence="1">
    <location>
        <begin position="64"/>
        <end position="82"/>
    </location>
</feature>
<dbReference type="RefSeq" id="WP_179719537.1">
    <property type="nucleotide sequence ID" value="NZ_JACBZT010000001.1"/>
</dbReference>
<evidence type="ECO:0000313" key="2">
    <source>
        <dbReference type="EMBL" id="NYJ07580.1"/>
    </source>
</evidence>
<organism evidence="2 3">
    <name type="scientific">Petropleomorpha daqingensis</name>
    <dbReference type="NCBI Taxonomy" id="2026353"/>
    <lineage>
        <taxon>Bacteria</taxon>
        <taxon>Bacillati</taxon>
        <taxon>Actinomycetota</taxon>
        <taxon>Actinomycetes</taxon>
        <taxon>Geodermatophilales</taxon>
        <taxon>Geodermatophilaceae</taxon>
        <taxon>Petropleomorpha</taxon>
    </lineage>
</organism>
<proteinExistence type="predicted"/>
<name>A0A853CIF2_9ACTN</name>
<comment type="caution">
    <text evidence="2">The sequence shown here is derived from an EMBL/GenBank/DDBJ whole genome shotgun (WGS) entry which is preliminary data.</text>
</comment>
<gene>
    <name evidence="2" type="ORF">GGQ55_003858</name>
</gene>
<feature type="transmembrane region" description="Helical" evidence="1">
    <location>
        <begin position="153"/>
        <end position="171"/>
    </location>
</feature>
<evidence type="ECO:0000256" key="1">
    <source>
        <dbReference type="SAM" id="Phobius"/>
    </source>
</evidence>
<feature type="transmembrane region" description="Helical" evidence="1">
    <location>
        <begin position="208"/>
        <end position="228"/>
    </location>
</feature>
<feature type="transmembrane region" description="Helical" evidence="1">
    <location>
        <begin position="129"/>
        <end position="147"/>
    </location>
</feature>
<protein>
    <submittedName>
        <fullName evidence="2">Putative membrane protein</fullName>
    </submittedName>
</protein>
<keyword evidence="1" id="KW-0472">Membrane</keyword>
<accession>A0A853CIF2</accession>
<keyword evidence="1" id="KW-1133">Transmembrane helix</keyword>
<dbReference type="AlphaFoldDB" id="A0A853CIF2"/>
<dbReference type="Proteomes" id="UP000541969">
    <property type="component" value="Unassembled WGS sequence"/>
</dbReference>
<feature type="transmembrane region" description="Helical" evidence="1">
    <location>
        <begin position="178"/>
        <end position="196"/>
    </location>
</feature>
<sequence length="240" mass="24455">MNVPVLVTTFFAAAIEVIEMVAIVVAVGSTRSWRAALAGAGGGLVVLVALVAALGTALRTVPLAPIRLVVGALLLVFGLQWLRKGVLRIAAGGWAIGQGEEHVDEGDVPPDRFDWTGFVLSFKGVSLEGLEVAIIVVAVGGAAGALGSAVVGAAAAVVVLAAVGALTYRWIARIPRRALQLFVGALLSAFGTFWAGQGIGVGWPGDEVSLLGLVALYAGAGVGLLSLVRGWRRSASLESR</sequence>
<keyword evidence="1" id="KW-0812">Transmembrane</keyword>
<evidence type="ECO:0000313" key="3">
    <source>
        <dbReference type="Proteomes" id="UP000541969"/>
    </source>
</evidence>
<dbReference type="EMBL" id="JACBZT010000001">
    <property type="protein sequence ID" value="NYJ07580.1"/>
    <property type="molecule type" value="Genomic_DNA"/>
</dbReference>